<dbReference type="InterPro" id="IPR053158">
    <property type="entry name" value="CapK_Type1_Caps_Biosynth"/>
</dbReference>
<name>A0A6J5KRI1_9CAUD</name>
<organism evidence="1">
    <name type="scientific">uncultured Caudovirales phage</name>
    <dbReference type="NCBI Taxonomy" id="2100421"/>
    <lineage>
        <taxon>Viruses</taxon>
        <taxon>Duplodnaviria</taxon>
        <taxon>Heunggongvirae</taxon>
        <taxon>Uroviricota</taxon>
        <taxon>Caudoviricetes</taxon>
        <taxon>Peduoviridae</taxon>
        <taxon>Maltschvirus</taxon>
        <taxon>Maltschvirus maltsch</taxon>
    </lineage>
</organism>
<proteinExistence type="predicted"/>
<dbReference type="InterPro" id="IPR042099">
    <property type="entry name" value="ANL_N_sf"/>
</dbReference>
<dbReference type="PANTHER" id="PTHR36932:SF1">
    <property type="entry name" value="CAPSULAR POLYSACCHARIDE BIOSYNTHESIS PROTEIN"/>
    <property type="match status" value="1"/>
</dbReference>
<gene>
    <name evidence="1" type="ORF">UFOVP46_8</name>
</gene>
<reference evidence="1" key="1">
    <citation type="submission" date="2020-04" db="EMBL/GenBank/DDBJ databases">
        <authorList>
            <person name="Chiriac C."/>
            <person name="Salcher M."/>
            <person name="Ghai R."/>
            <person name="Kavagutti S V."/>
        </authorList>
    </citation>
    <scope>NUCLEOTIDE SEQUENCE</scope>
</reference>
<sequence length="342" mass="38758">MAVEHDIVQLVNVIDKTQWTHSIPWGYTSQYGVMTRDMLRKLPAQKGLWETKTSGATGEQVTVQKTYADSVWYQAANIRSIIWRGWDVTKDLACIRPKAEESEQEGWGVPQVIAPVQGKTYLYGFEDISKIQAWLEEKNPHYIDCRPSIFKQLDTSRIPNFIAWGGTGEMGGSTYSSEECGIIAITCPDNPQVMHVMENNIVEIDPEGNLLITSLSNPSIKRYRLGDKASFAKCTCERSLQSISGLIGRERNLIVMPNGERKWALFGSQSMWDKYGIKRYQLTQVELTSLKLSVISEPLSEESLASLKKNMQEWLGYPFDITVVYVDSFPEGKFEEFKSLVS</sequence>
<dbReference type="PANTHER" id="PTHR36932">
    <property type="entry name" value="CAPSULAR POLYSACCHARIDE BIOSYNTHESIS PROTEIN"/>
    <property type="match status" value="1"/>
</dbReference>
<dbReference type="EMBL" id="LR796174">
    <property type="protein sequence ID" value="CAB4123477.1"/>
    <property type="molecule type" value="Genomic_DNA"/>
</dbReference>
<accession>A0A6J5KRI1</accession>
<evidence type="ECO:0000313" key="1">
    <source>
        <dbReference type="EMBL" id="CAB4123477.1"/>
    </source>
</evidence>
<protein>
    <submittedName>
        <fullName evidence="1">Uncharacterized protein</fullName>
    </submittedName>
</protein>
<dbReference type="Gene3D" id="3.40.50.12780">
    <property type="entry name" value="N-terminal domain of ligase-like"/>
    <property type="match status" value="1"/>
</dbReference>